<dbReference type="PIRSF" id="PIRSF500217">
    <property type="entry name" value="AlgI"/>
    <property type="match status" value="1"/>
</dbReference>
<dbReference type="PANTHER" id="PTHR13285">
    <property type="entry name" value="ACYLTRANSFERASE"/>
    <property type="match status" value="1"/>
</dbReference>
<feature type="transmembrane region" description="Helical" evidence="8">
    <location>
        <begin position="454"/>
        <end position="481"/>
    </location>
</feature>
<proteinExistence type="inferred from homology"/>
<evidence type="ECO:0000256" key="6">
    <source>
        <dbReference type="ARBA" id="ARBA00023136"/>
    </source>
</evidence>
<evidence type="ECO:0000313" key="9">
    <source>
        <dbReference type="EMBL" id="MXP76111.1"/>
    </source>
</evidence>
<dbReference type="InterPro" id="IPR004299">
    <property type="entry name" value="MBOAT_fam"/>
</dbReference>
<keyword evidence="4 8" id="KW-0812">Transmembrane</keyword>
<accession>A0A7X3MGN7</accession>
<keyword evidence="5 8" id="KW-1133">Transmembrane helix</keyword>
<feature type="transmembrane region" description="Helical" evidence="8">
    <location>
        <begin position="139"/>
        <end position="162"/>
    </location>
</feature>
<keyword evidence="7" id="KW-0012">Acyltransferase</keyword>
<dbReference type="InterPro" id="IPR051085">
    <property type="entry name" value="MB_O-acyltransferase"/>
</dbReference>
<feature type="transmembrane region" description="Helical" evidence="8">
    <location>
        <begin position="501"/>
        <end position="521"/>
    </location>
</feature>
<dbReference type="GO" id="GO:0016746">
    <property type="term" value="F:acyltransferase activity"/>
    <property type="evidence" value="ECO:0007669"/>
    <property type="project" value="UniProtKB-KW"/>
</dbReference>
<dbReference type="GO" id="GO:0005886">
    <property type="term" value="C:plasma membrane"/>
    <property type="evidence" value="ECO:0007669"/>
    <property type="project" value="UniProtKB-SubCell"/>
</dbReference>
<dbReference type="PANTHER" id="PTHR13285:SF18">
    <property type="entry name" value="PROTEIN-CYSTEINE N-PALMITOYLTRANSFERASE RASP"/>
    <property type="match status" value="1"/>
</dbReference>
<dbReference type="Pfam" id="PF03062">
    <property type="entry name" value="MBOAT"/>
    <property type="match status" value="1"/>
</dbReference>
<organism evidence="9 10">
    <name type="scientific">Sporofaciens musculi</name>
    <dbReference type="NCBI Taxonomy" id="2681861"/>
    <lineage>
        <taxon>Bacteria</taxon>
        <taxon>Bacillati</taxon>
        <taxon>Bacillota</taxon>
        <taxon>Clostridia</taxon>
        <taxon>Lachnospirales</taxon>
        <taxon>Lachnospiraceae</taxon>
        <taxon>Sporofaciens</taxon>
    </lineage>
</organism>
<keyword evidence="7" id="KW-0808">Transferase</keyword>
<dbReference type="EMBL" id="WUQX01000001">
    <property type="protein sequence ID" value="MXP76111.1"/>
    <property type="molecule type" value="Genomic_DNA"/>
</dbReference>
<dbReference type="Proteomes" id="UP000460412">
    <property type="component" value="Unassembled WGS sequence"/>
</dbReference>
<keyword evidence="6 7" id="KW-0472">Membrane</keyword>
<reference evidence="9 10" key="1">
    <citation type="submission" date="2019-12" db="EMBL/GenBank/DDBJ databases">
        <title>Sporaefaciens musculi gen. nov., sp. nov., a novel bacterium isolated from the caecum of an obese mouse.</title>
        <authorList>
            <person name="Rasmussen T.S."/>
            <person name="Streidl T."/>
            <person name="Hitch T.C.A."/>
            <person name="Wortmann E."/>
            <person name="Deptula P."/>
            <person name="Hansen M."/>
            <person name="Nielsen D.S."/>
            <person name="Clavel T."/>
            <person name="Vogensen F.K."/>
        </authorList>
    </citation>
    <scope>NUCLEOTIDE SEQUENCE [LARGE SCALE GENOMIC DNA]</scope>
    <source>
        <strain evidence="9 10">WCA-9-b2</strain>
    </source>
</reference>
<gene>
    <name evidence="9" type="ORF">GN277_12130</name>
</gene>
<feature type="transmembrane region" description="Helical" evidence="8">
    <location>
        <begin position="6"/>
        <end position="22"/>
    </location>
</feature>
<evidence type="ECO:0000256" key="8">
    <source>
        <dbReference type="SAM" id="Phobius"/>
    </source>
</evidence>
<feature type="transmembrane region" description="Helical" evidence="8">
    <location>
        <begin position="101"/>
        <end position="119"/>
    </location>
</feature>
<dbReference type="InterPro" id="IPR024194">
    <property type="entry name" value="Ac/AlaTfrase_AlgI/DltB"/>
</dbReference>
<evidence type="ECO:0000256" key="1">
    <source>
        <dbReference type="ARBA" id="ARBA00004651"/>
    </source>
</evidence>
<dbReference type="RefSeq" id="WP_159751281.1">
    <property type="nucleotide sequence ID" value="NZ_CASZNZ010000136.1"/>
</dbReference>
<evidence type="ECO:0000256" key="3">
    <source>
        <dbReference type="ARBA" id="ARBA00022475"/>
    </source>
</evidence>
<name>A0A7X3MGN7_9FIRM</name>
<dbReference type="InterPro" id="IPR028362">
    <property type="entry name" value="AlgI"/>
</dbReference>
<evidence type="ECO:0000313" key="10">
    <source>
        <dbReference type="Proteomes" id="UP000460412"/>
    </source>
</evidence>
<feature type="transmembrane region" description="Helical" evidence="8">
    <location>
        <begin position="363"/>
        <end position="385"/>
    </location>
</feature>
<evidence type="ECO:0000256" key="7">
    <source>
        <dbReference type="PIRNR" id="PIRNR016636"/>
    </source>
</evidence>
<protein>
    <submittedName>
        <fullName evidence="9">MBOAT family protein</fullName>
    </submittedName>
</protein>
<keyword evidence="3 7" id="KW-1003">Cell membrane</keyword>
<keyword evidence="10" id="KW-1185">Reference proteome</keyword>
<sequence>MLFTSYSFIGFITVVFLLYYLIPKRCQWPFLLAASYTFYYIASPSYLIFIGVTTVSTYVVSLRLDALKETQDAYIKSHKETLSREEKKAYKASVKKKQWRWLLLCLFFNLGILAVLKYTNFMIANFNGILHALGNGGQISFIDLVLPMGISFYTFQTMGYIIDVYRGTCPAQKNLFKLALFVSFFPQLVQGPISRYNDLSNSLYERHDFDTKTISYGLYRILWGFFKKAVVADRILTAVNEIIQNPDTYQGGFVFVGMMFYALELYADFTGGIDITIGIAETLGITVTENFQRPYLSKNIKEYWKRWHITMGTWFTDYIFYPISVCKPMLKISKFSRAKFGDVIGKRVPVYLSSFAVWFTTGIWHGASWNFIVWGLMNFVVIMVSQELEPLYMKFHGKFNVKEKKWYGAFEILRTIFLMSSLRMFDCYRDVPLTFRMFGNMFTHFRLQDLNAEAFLGLGLTVADYLLLFICLILIVTVSLIQERKGSVRDLIFAAPEICRYAVFFVMVLAVIIFGAYGIGFDQSQFIYNQF</sequence>
<evidence type="ECO:0000256" key="2">
    <source>
        <dbReference type="ARBA" id="ARBA00010323"/>
    </source>
</evidence>
<comment type="similarity">
    <text evidence="2 7">Belongs to the membrane-bound acyltransferase family.</text>
</comment>
<comment type="subcellular location">
    <subcellularLocation>
        <location evidence="1">Cell membrane</location>
        <topology evidence="1">Multi-pass membrane protein</topology>
    </subcellularLocation>
</comment>
<dbReference type="PIRSF" id="PIRSF016636">
    <property type="entry name" value="AlgI_DltB"/>
    <property type="match status" value="1"/>
</dbReference>
<dbReference type="GO" id="GO:0042121">
    <property type="term" value="P:alginic acid biosynthetic process"/>
    <property type="evidence" value="ECO:0007669"/>
    <property type="project" value="InterPro"/>
</dbReference>
<dbReference type="AlphaFoldDB" id="A0A7X3MGN7"/>
<evidence type="ECO:0000256" key="4">
    <source>
        <dbReference type="ARBA" id="ARBA00022692"/>
    </source>
</evidence>
<comment type="caution">
    <text evidence="9">The sequence shown here is derived from an EMBL/GenBank/DDBJ whole genome shotgun (WGS) entry which is preliminary data.</text>
</comment>
<evidence type="ECO:0000256" key="5">
    <source>
        <dbReference type="ARBA" id="ARBA00022989"/>
    </source>
</evidence>